<keyword evidence="2" id="KW-1185">Reference proteome</keyword>
<dbReference type="Proteomes" id="UP000234530">
    <property type="component" value="Chromosome"/>
</dbReference>
<proteinExistence type="predicted"/>
<protein>
    <submittedName>
        <fullName evidence="1">Thioeseterase</fullName>
    </submittedName>
</protein>
<dbReference type="EMBL" id="CP025430">
    <property type="protein sequence ID" value="AUH65237.1"/>
    <property type="molecule type" value="Genomic_DNA"/>
</dbReference>
<dbReference type="InterPro" id="IPR029069">
    <property type="entry name" value="HotDog_dom_sf"/>
</dbReference>
<dbReference type="Gene3D" id="3.10.129.10">
    <property type="entry name" value="Hotdog Thioesterase"/>
    <property type="match status" value="1"/>
</dbReference>
<dbReference type="PANTHER" id="PTHR12475:SF4">
    <property type="entry name" value="PROTEIN THEM6"/>
    <property type="match status" value="1"/>
</dbReference>
<dbReference type="OrthoDB" id="3727779at2"/>
<gene>
    <name evidence="1" type="ORF">CX676_14530</name>
</gene>
<evidence type="ECO:0000313" key="1">
    <source>
        <dbReference type="EMBL" id="AUH65237.1"/>
    </source>
</evidence>
<sequence>MYPLIRFVKEMVKFRSAPPLDFTGTHVSTHMCWPWDLDPWIELNNGRTLTLYDLGRIPLASRTGLIGTLKTRGWGITVAGNSVRYRRRIKAFQRFTMLSRAIGWDDRFIYMEQSMWRKGECCNHILIRSAITGAKGIVPPVELLAATGANPESPPLPDWVQAWIAADALRPWPPVLPPDVRDDVKDVTKGILPA</sequence>
<name>A0A2H5F131_9RHOB</name>
<dbReference type="SUPFAM" id="SSF54637">
    <property type="entry name" value="Thioesterase/thiol ester dehydrase-isomerase"/>
    <property type="match status" value="1"/>
</dbReference>
<dbReference type="PANTHER" id="PTHR12475">
    <property type="match status" value="1"/>
</dbReference>
<dbReference type="AlphaFoldDB" id="A0A2H5F131"/>
<reference evidence="1 2" key="1">
    <citation type="journal article" date="2013" name="Antonie Van Leeuwenhoek">
        <title>Paracoccus zhejiangensis sp. nov., isolated from activated sludge in wastewater-treatment system.</title>
        <authorList>
            <person name="Wu Z.G."/>
            <person name="Zhang D.F."/>
            <person name="Liu Y.L."/>
            <person name="Wang F."/>
            <person name="Jiang X."/>
            <person name="Li C."/>
            <person name="Li S.P."/>
            <person name="Hong Q."/>
            <person name="Li W.J."/>
        </authorList>
    </citation>
    <scope>NUCLEOTIDE SEQUENCE [LARGE SCALE GENOMIC DNA]</scope>
    <source>
        <strain evidence="1 2">J6</strain>
    </source>
</reference>
<dbReference type="KEGG" id="pzh:CX676_14530"/>
<dbReference type="RefSeq" id="WP_101753262.1">
    <property type="nucleotide sequence ID" value="NZ_CP025430.1"/>
</dbReference>
<evidence type="ECO:0000313" key="2">
    <source>
        <dbReference type="Proteomes" id="UP000234530"/>
    </source>
</evidence>
<accession>A0A2H5F131</accession>
<dbReference type="InterPro" id="IPR051490">
    <property type="entry name" value="THEM6_lcsJ_thioesterase"/>
</dbReference>
<dbReference type="Pfam" id="PF13279">
    <property type="entry name" value="4HBT_2"/>
    <property type="match status" value="1"/>
</dbReference>
<organism evidence="1 2">
    <name type="scientific">Paracoccus zhejiangensis</name>
    <dbReference type="NCBI Taxonomy" id="1077935"/>
    <lineage>
        <taxon>Bacteria</taxon>
        <taxon>Pseudomonadati</taxon>
        <taxon>Pseudomonadota</taxon>
        <taxon>Alphaproteobacteria</taxon>
        <taxon>Rhodobacterales</taxon>
        <taxon>Paracoccaceae</taxon>
        <taxon>Paracoccus</taxon>
    </lineage>
</organism>
<dbReference type="CDD" id="cd00586">
    <property type="entry name" value="4HBT"/>
    <property type="match status" value="1"/>
</dbReference>